<dbReference type="EMBL" id="BKCP01007660">
    <property type="protein sequence ID" value="GER46862.1"/>
    <property type="molecule type" value="Genomic_DNA"/>
</dbReference>
<reference evidence="3" key="1">
    <citation type="journal article" date="2019" name="Curr. Biol.">
        <title>Genome Sequence of Striga asiatica Provides Insight into the Evolution of Plant Parasitism.</title>
        <authorList>
            <person name="Yoshida S."/>
            <person name="Kim S."/>
            <person name="Wafula E.K."/>
            <person name="Tanskanen J."/>
            <person name="Kim Y.M."/>
            <person name="Honaas L."/>
            <person name="Yang Z."/>
            <person name="Spallek T."/>
            <person name="Conn C.E."/>
            <person name="Ichihashi Y."/>
            <person name="Cheong K."/>
            <person name="Cui S."/>
            <person name="Der J.P."/>
            <person name="Gundlach H."/>
            <person name="Jiao Y."/>
            <person name="Hori C."/>
            <person name="Ishida J.K."/>
            <person name="Kasahara H."/>
            <person name="Kiba T."/>
            <person name="Kim M.S."/>
            <person name="Koo N."/>
            <person name="Laohavisit A."/>
            <person name="Lee Y.H."/>
            <person name="Lumba S."/>
            <person name="McCourt P."/>
            <person name="Mortimer J.C."/>
            <person name="Mutuku J.M."/>
            <person name="Nomura T."/>
            <person name="Sasaki-Sekimoto Y."/>
            <person name="Seto Y."/>
            <person name="Wang Y."/>
            <person name="Wakatake T."/>
            <person name="Sakakibara H."/>
            <person name="Demura T."/>
            <person name="Yamaguchi S."/>
            <person name="Yoneyama K."/>
            <person name="Manabe R.I."/>
            <person name="Nelson D.C."/>
            <person name="Schulman A.H."/>
            <person name="Timko M.P."/>
            <person name="dePamphilis C.W."/>
            <person name="Choi D."/>
            <person name="Shirasu K."/>
        </authorList>
    </citation>
    <scope>NUCLEOTIDE SEQUENCE [LARGE SCALE GENOMIC DNA]</scope>
    <source>
        <strain evidence="3">cv. UVA1</strain>
    </source>
</reference>
<dbReference type="Pfam" id="PF11493">
    <property type="entry name" value="TSP9"/>
    <property type="match status" value="1"/>
</dbReference>
<name>A0A5A7QPR5_STRAF</name>
<evidence type="ECO:0000256" key="1">
    <source>
        <dbReference type="SAM" id="MobiDB-lite"/>
    </source>
</evidence>
<feature type="region of interest" description="Disordered" evidence="1">
    <location>
        <begin position="187"/>
        <end position="218"/>
    </location>
</feature>
<dbReference type="PANTHER" id="PTHR36370">
    <property type="entry name" value="THYLAKOID SOLUBLE PHOSPHOPROTEIN"/>
    <property type="match status" value="1"/>
</dbReference>
<organism evidence="2 3">
    <name type="scientific">Striga asiatica</name>
    <name type="common">Asiatic witchweed</name>
    <name type="synonym">Buchnera asiatica</name>
    <dbReference type="NCBI Taxonomy" id="4170"/>
    <lineage>
        <taxon>Eukaryota</taxon>
        <taxon>Viridiplantae</taxon>
        <taxon>Streptophyta</taxon>
        <taxon>Embryophyta</taxon>
        <taxon>Tracheophyta</taxon>
        <taxon>Spermatophyta</taxon>
        <taxon>Magnoliopsida</taxon>
        <taxon>eudicotyledons</taxon>
        <taxon>Gunneridae</taxon>
        <taxon>Pentapetalae</taxon>
        <taxon>asterids</taxon>
        <taxon>lamiids</taxon>
        <taxon>Lamiales</taxon>
        <taxon>Orobanchaceae</taxon>
        <taxon>Buchnereae</taxon>
        <taxon>Striga</taxon>
    </lineage>
</organism>
<evidence type="ECO:0000313" key="3">
    <source>
        <dbReference type="Proteomes" id="UP000325081"/>
    </source>
</evidence>
<dbReference type="Proteomes" id="UP000325081">
    <property type="component" value="Unassembled WGS sequence"/>
</dbReference>
<gene>
    <name evidence="2" type="ORF">STAS_23925</name>
</gene>
<dbReference type="PANTHER" id="PTHR36370:SF1">
    <property type="entry name" value="THYLAKOID SOLUBLE PHOSPHOPROTEIN"/>
    <property type="match status" value="1"/>
</dbReference>
<accession>A0A5A7QPR5</accession>
<dbReference type="GO" id="GO:0009507">
    <property type="term" value="C:chloroplast"/>
    <property type="evidence" value="ECO:0007669"/>
    <property type="project" value="TreeGrafter"/>
</dbReference>
<feature type="compositionally biased region" description="Polar residues" evidence="1">
    <location>
        <begin position="93"/>
        <end position="104"/>
    </location>
</feature>
<comment type="caution">
    <text evidence="2">The sequence shown here is derived from an EMBL/GenBank/DDBJ whole genome shotgun (WGS) entry which is preliminary data.</text>
</comment>
<keyword evidence="3" id="KW-1185">Reference proteome</keyword>
<dbReference type="InterPro" id="IPR037244">
    <property type="entry name" value="TSP9_sf"/>
</dbReference>
<protein>
    <submittedName>
        <fullName evidence="2">Uncharacterized protein</fullName>
    </submittedName>
</protein>
<sequence length="218" mass="23028">MASLNLFLSPVVTPQRRVTLTRTAATAGKSSGGSSEEKSILDFILGGLTKQDQFYETDPILKKVEEKSGGTTSAGRKNSAAPPPKKKDGGFVSATSHQSDTSSLHSANNHLFRAHILTTGASPRSRPSTCTCIASTVRLLQLVAAATSHVAADNNQVVAGQPQQTTGCRSPSTVVASENAVKKLNFEQRGDPSEMGEMTGDRGDFLEMKKTTEHRGVG</sequence>
<dbReference type="AlphaFoldDB" id="A0A5A7QPR5"/>
<dbReference type="SUPFAM" id="SSF144256">
    <property type="entry name" value="TSP9-like"/>
    <property type="match status" value="1"/>
</dbReference>
<feature type="region of interest" description="Disordered" evidence="1">
    <location>
        <begin position="65"/>
        <end position="104"/>
    </location>
</feature>
<evidence type="ECO:0000313" key="2">
    <source>
        <dbReference type="EMBL" id="GER46862.1"/>
    </source>
</evidence>
<feature type="compositionally biased region" description="Basic and acidic residues" evidence="1">
    <location>
        <begin position="199"/>
        <end position="218"/>
    </location>
</feature>
<dbReference type="InterPro" id="IPR021584">
    <property type="entry name" value="TSP9"/>
</dbReference>
<dbReference type="OrthoDB" id="912920at2759"/>
<proteinExistence type="predicted"/>